<sequence>MLRIVRGSVTAIHGTCAGHFAAEAQPVDNFQAPHYGFLRCSSQRKSLMATTFYHCFGEAEKAGDIRDLDKNSVWRSFFVPDPCSAFEILQ</sequence>
<gene>
    <name evidence="1" type="ORF">F9K94_07590</name>
</gene>
<comment type="caution">
    <text evidence="1">The sequence shown here is derived from an EMBL/GenBank/DDBJ whole genome shotgun (WGS) entry which is preliminary data.</text>
</comment>
<organism evidence="1 2">
    <name type="scientific">Brucella tritici</name>
    <dbReference type="NCBI Taxonomy" id="94626"/>
    <lineage>
        <taxon>Bacteria</taxon>
        <taxon>Pseudomonadati</taxon>
        <taxon>Pseudomonadota</taxon>
        <taxon>Alphaproteobacteria</taxon>
        <taxon>Hyphomicrobiales</taxon>
        <taxon>Brucellaceae</taxon>
        <taxon>Brucella/Ochrobactrum group</taxon>
        <taxon>Brucella</taxon>
    </lineage>
</organism>
<proteinExistence type="predicted"/>
<accession>A0A7V7VWC6</accession>
<protein>
    <submittedName>
        <fullName evidence="1">Uncharacterized protein</fullName>
    </submittedName>
</protein>
<evidence type="ECO:0000313" key="2">
    <source>
        <dbReference type="Proteomes" id="UP000460650"/>
    </source>
</evidence>
<dbReference type="EMBL" id="WBVY01000002">
    <property type="protein sequence ID" value="KAB2658059.1"/>
    <property type="molecule type" value="Genomic_DNA"/>
</dbReference>
<evidence type="ECO:0000313" key="1">
    <source>
        <dbReference type="EMBL" id="KAB2658059.1"/>
    </source>
</evidence>
<dbReference type="AlphaFoldDB" id="A0A7V7VWC6"/>
<name>A0A7V7VWC6_9HYPH</name>
<dbReference type="Proteomes" id="UP000460650">
    <property type="component" value="Unassembled WGS sequence"/>
</dbReference>
<reference evidence="1 2" key="1">
    <citation type="submission" date="2019-09" db="EMBL/GenBank/DDBJ databases">
        <title>Taxonomic organization of the family Brucellaceae based on a phylogenomic approach.</title>
        <authorList>
            <person name="Leclercq S."/>
            <person name="Cloeckaert A."/>
            <person name="Zygmunt M.S."/>
        </authorList>
    </citation>
    <scope>NUCLEOTIDE SEQUENCE [LARGE SCALE GENOMIC DNA]</scope>
    <source>
        <strain evidence="1 2">TA93</strain>
    </source>
</reference>
<dbReference type="RefSeq" id="WP_151644625.1">
    <property type="nucleotide sequence ID" value="NZ_WBVY01000002.1"/>
</dbReference>